<dbReference type="Pfam" id="PF13966">
    <property type="entry name" value="zf-RVT"/>
    <property type="match status" value="1"/>
</dbReference>
<protein>
    <recommendedName>
        <fullName evidence="2">Reverse transcriptase zinc-binding domain-containing protein</fullName>
    </recommendedName>
</protein>
<gene>
    <name evidence="3" type="ORF">Dsin_001580</name>
</gene>
<accession>A0AAE0B5W7</accession>
<keyword evidence="1" id="KW-0732">Signal</keyword>
<dbReference type="InterPro" id="IPR026960">
    <property type="entry name" value="RVT-Znf"/>
</dbReference>
<organism evidence="3 4">
    <name type="scientific">Dipteronia sinensis</name>
    <dbReference type="NCBI Taxonomy" id="43782"/>
    <lineage>
        <taxon>Eukaryota</taxon>
        <taxon>Viridiplantae</taxon>
        <taxon>Streptophyta</taxon>
        <taxon>Embryophyta</taxon>
        <taxon>Tracheophyta</taxon>
        <taxon>Spermatophyta</taxon>
        <taxon>Magnoliopsida</taxon>
        <taxon>eudicotyledons</taxon>
        <taxon>Gunneridae</taxon>
        <taxon>Pentapetalae</taxon>
        <taxon>rosids</taxon>
        <taxon>malvids</taxon>
        <taxon>Sapindales</taxon>
        <taxon>Sapindaceae</taxon>
        <taxon>Hippocastanoideae</taxon>
        <taxon>Acereae</taxon>
        <taxon>Dipteronia</taxon>
    </lineage>
</organism>
<comment type="caution">
    <text evidence="3">The sequence shown here is derived from an EMBL/GenBank/DDBJ whole genome shotgun (WGS) entry which is preliminary data.</text>
</comment>
<sequence length="339" mass="38274">MGFSARWVNLIMSLLFAKANDRNCLAVQKVLDTYVMAFGQVVNFDKSAMCVCPSISTAEGLRLAAMSKIEGWGEKLLSIGGKEILIKVVIQSIPVYAMNLFRLPKRLRGSVPDSGGDAMAKPENFTGSLGLAYAERKWRVAWFFAILSYITRTADTITWHYEGRGDYTVKSGYWLCHSVEAKSCPSSNTRLVKWWTRMWRLEIPLKVKVFVWKACHDWIPTMSSLIRMGIRTENRCLRFFFSFFGNDCGLVPFSIALEMAVVNWIKDDSHLESECGGIPADFSGLILGWNKVSINHISKEANRVARGLAKYALSQEEDAFWMEEFPPCGRTDVEADLVT</sequence>
<name>A0AAE0B5W7_9ROSI</name>
<proteinExistence type="predicted"/>
<feature type="signal peptide" evidence="1">
    <location>
        <begin position="1"/>
        <end position="19"/>
    </location>
</feature>
<reference evidence="3" key="1">
    <citation type="journal article" date="2023" name="Plant J.">
        <title>Genome sequences and population genomics provide insights into the demographic history, inbreeding, and mutation load of two 'living fossil' tree species of Dipteronia.</title>
        <authorList>
            <person name="Feng Y."/>
            <person name="Comes H.P."/>
            <person name="Chen J."/>
            <person name="Zhu S."/>
            <person name="Lu R."/>
            <person name="Zhang X."/>
            <person name="Li P."/>
            <person name="Qiu J."/>
            <person name="Olsen K.M."/>
            <person name="Qiu Y."/>
        </authorList>
    </citation>
    <scope>NUCLEOTIDE SEQUENCE</scope>
    <source>
        <strain evidence="3">NBL</strain>
    </source>
</reference>
<evidence type="ECO:0000313" key="3">
    <source>
        <dbReference type="EMBL" id="KAK3229699.1"/>
    </source>
</evidence>
<evidence type="ECO:0000313" key="4">
    <source>
        <dbReference type="Proteomes" id="UP001281410"/>
    </source>
</evidence>
<feature type="chain" id="PRO_5042271739" description="Reverse transcriptase zinc-binding domain-containing protein" evidence="1">
    <location>
        <begin position="20"/>
        <end position="339"/>
    </location>
</feature>
<evidence type="ECO:0000256" key="1">
    <source>
        <dbReference type="SAM" id="SignalP"/>
    </source>
</evidence>
<evidence type="ECO:0000259" key="2">
    <source>
        <dbReference type="Pfam" id="PF13966"/>
    </source>
</evidence>
<keyword evidence="4" id="KW-1185">Reference proteome</keyword>
<dbReference type="EMBL" id="JANJYJ010000001">
    <property type="protein sequence ID" value="KAK3229699.1"/>
    <property type="molecule type" value="Genomic_DNA"/>
</dbReference>
<feature type="domain" description="Reverse transcriptase zinc-binding" evidence="2">
    <location>
        <begin position="167"/>
        <end position="237"/>
    </location>
</feature>
<dbReference type="AlphaFoldDB" id="A0AAE0B5W7"/>
<dbReference type="Proteomes" id="UP001281410">
    <property type="component" value="Unassembled WGS sequence"/>
</dbReference>